<accession>A0AAW0GDY3</accession>
<keyword evidence="3" id="KW-1185">Reference proteome</keyword>
<reference evidence="2 3" key="1">
    <citation type="submission" date="2022-09" db="EMBL/GenBank/DDBJ databases">
        <authorList>
            <person name="Palmer J.M."/>
        </authorList>
    </citation>
    <scope>NUCLEOTIDE SEQUENCE [LARGE SCALE GENOMIC DNA]</scope>
    <source>
        <strain evidence="2 3">DSM 7382</strain>
    </source>
</reference>
<feature type="compositionally biased region" description="Polar residues" evidence="1">
    <location>
        <begin position="94"/>
        <end position="112"/>
    </location>
</feature>
<sequence>MSYRPTYVDYNSPDSERSVYFDAPIMHFFSKSASKTSTHDLEETADERAPSRTGSASPVQHEDPSVAFASLPIAEDAHPVNTEDEPPRHGVQLHDTSVESTSRINRQSNDSGYGSPRRSKSLSAGQALRAGDEDDEIKPIPILWSDPAAAKRFNDSPAKRAASLRSFHSRVDGDSIRTDPLGRHTPGSHHRRASLSGGSFVNGPWHCRSQL</sequence>
<comment type="caution">
    <text evidence="2">The sequence shown here is derived from an EMBL/GenBank/DDBJ whole genome shotgun (WGS) entry which is preliminary data.</text>
</comment>
<name>A0AAW0GDY3_9APHY</name>
<gene>
    <name evidence="2" type="ORF">QCA50_005751</name>
</gene>
<dbReference type="AlphaFoldDB" id="A0AAW0GDY3"/>
<feature type="compositionally biased region" description="Basic and acidic residues" evidence="1">
    <location>
        <begin position="171"/>
        <end position="182"/>
    </location>
</feature>
<protein>
    <submittedName>
        <fullName evidence="2">Uncharacterized protein</fullName>
    </submittedName>
</protein>
<feature type="region of interest" description="Disordered" evidence="1">
    <location>
        <begin position="171"/>
        <end position="200"/>
    </location>
</feature>
<evidence type="ECO:0000256" key="1">
    <source>
        <dbReference type="SAM" id="MobiDB-lite"/>
    </source>
</evidence>
<organism evidence="2 3">
    <name type="scientific">Cerrena zonata</name>
    <dbReference type="NCBI Taxonomy" id="2478898"/>
    <lineage>
        <taxon>Eukaryota</taxon>
        <taxon>Fungi</taxon>
        <taxon>Dikarya</taxon>
        <taxon>Basidiomycota</taxon>
        <taxon>Agaricomycotina</taxon>
        <taxon>Agaricomycetes</taxon>
        <taxon>Polyporales</taxon>
        <taxon>Cerrenaceae</taxon>
        <taxon>Cerrena</taxon>
    </lineage>
</organism>
<dbReference type="EMBL" id="JASBNA010000006">
    <property type="protein sequence ID" value="KAK7690652.1"/>
    <property type="molecule type" value="Genomic_DNA"/>
</dbReference>
<feature type="region of interest" description="Disordered" evidence="1">
    <location>
        <begin position="31"/>
        <end position="134"/>
    </location>
</feature>
<evidence type="ECO:0000313" key="3">
    <source>
        <dbReference type="Proteomes" id="UP001385951"/>
    </source>
</evidence>
<dbReference type="Proteomes" id="UP001385951">
    <property type="component" value="Unassembled WGS sequence"/>
</dbReference>
<feature type="compositionally biased region" description="Basic and acidic residues" evidence="1">
    <location>
        <begin position="37"/>
        <end position="50"/>
    </location>
</feature>
<evidence type="ECO:0000313" key="2">
    <source>
        <dbReference type="EMBL" id="KAK7690652.1"/>
    </source>
</evidence>
<proteinExistence type="predicted"/>